<keyword evidence="4 5" id="KW-0472">Membrane</keyword>
<feature type="transmembrane region" description="Helical" evidence="5">
    <location>
        <begin position="56"/>
        <end position="77"/>
    </location>
</feature>
<evidence type="ECO:0000256" key="5">
    <source>
        <dbReference type="SAM" id="Phobius"/>
    </source>
</evidence>
<protein>
    <submittedName>
        <fullName evidence="7">Putative membrane protein YphA (DoxX/SURF4 family)</fullName>
    </submittedName>
</protein>
<evidence type="ECO:0000256" key="2">
    <source>
        <dbReference type="ARBA" id="ARBA00022692"/>
    </source>
</evidence>
<dbReference type="UniPathway" id="UPA00895"/>
<comment type="caution">
    <text evidence="7">The sequence shown here is derived from an EMBL/GenBank/DDBJ whole genome shotgun (WGS) entry which is preliminary data.</text>
</comment>
<dbReference type="Proteomes" id="UP000580856">
    <property type="component" value="Unassembled WGS sequence"/>
</dbReference>
<keyword evidence="3 5" id="KW-1133">Transmembrane helix</keyword>
<evidence type="ECO:0000313" key="8">
    <source>
        <dbReference type="Proteomes" id="UP000580856"/>
    </source>
</evidence>
<keyword evidence="8" id="KW-1185">Reference proteome</keyword>
<dbReference type="GO" id="GO:0016020">
    <property type="term" value="C:membrane"/>
    <property type="evidence" value="ECO:0007669"/>
    <property type="project" value="UniProtKB-SubCell"/>
</dbReference>
<dbReference type="EMBL" id="JAATJA010000001">
    <property type="protein sequence ID" value="NJB66377.1"/>
    <property type="molecule type" value="Genomic_DNA"/>
</dbReference>
<dbReference type="AlphaFoldDB" id="A0A846QHA1"/>
<feature type="domain" description="Methylamine utilisation protein MauE" evidence="6">
    <location>
        <begin position="15"/>
        <end position="139"/>
    </location>
</feature>
<dbReference type="Pfam" id="PF07291">
    <property type="entry name" value="MauE"/>
    <property type="match status" value="1"/>
</dbReference>
<organism evidence="7 8">
    <name type="scientific">Desulfobaculum xiamenense</name>
    <dbReference type="NCBI Taxonomy" id="995050"/>
    <lineage>
        <taxon>Bacteria</taxon>
        <taxon>Pseudomonadati</taxon>
        <taxon>Thermodesulfobacteriota</taxon>
        <taxon>Desulfovibrionia</taxon>
        <taxon>Desulfovibrionales</taxon>
        <taxon>Desulfovibrionaceae</taxon>
        <taxon>Desulfobaculum</taxon>
    </lineage>
</organism>
<name>A0A846QHA1_9BACT</name>
<dbReference type="RefSeq" id="WP_167939519.1">
    <property type="nucleotide sequence ID" value="NZ_JAATJA010000001.1"/>
</dbReference>
<evidence type="ECO:0000256" key="3">
    <source>
        <dbReference type="ARBA" id="ARBA00022989"/>
    </source>
</evidence>
<feature type="transmembrane region" description="Helical" evidence="5">
    <location>
        <begin position="12"/>
        <end position="36"/>
    </location>
</feature>
<comment type="subcellular location">
    <subcellularLocation>
        <location evidence="1">Membrane</location>
        <topology evidence="1">Multi-pass membrane protein</topology>
    </subcellularLocation>
</comment>
<dbReference type="GO" id="GO:0030416">
    <property type="term" value="P:methylamine metabolic process"/>
    <property type="evidence" value="ECO:0007669"/>
    <property type="project" value="InterPro"/>
</dbReference>
<dbReference type="InterPro" id="IPR009908">
    <property type="entry name" value="Methylamine_util_MauE"/>
</dbReference>
<reference evidence="7 8" key="1">
    <citation type="submission" date="2020-03" db="EMBL/GenBank/DDBJ databases">
        <title>Genomic Encyclopedia of Type Strains, Phase IV (KMG-IV): sequencing the most valuable type-strain genomes for metagenomic binning, comparative biology and taxonomic classification.</title>
        <authorList>
            <person name="Goeker M."/>
        </authorList>
    </citation>
    <scope>NUCLEOTIDE SEQUENCE [LARGE SCALE GENOMIC DNA]</scope>
    <source>
        <strain evidence="7 8">DSM 24233</strain>
    </source>
</reference>
<accession>A0A846QHA1</accession>
<evidence type="ECO:0000313" key="7">
    <source>
        <dbReference type="EMBL" id="NJB66377.1"/>
    </source>
</evidence>
<evidence type="ECO:0000256" key="4">
    <source>
        <dbReference type="ARBA" id="ARBA00023136"/>
    </source>
</evidence>
<feature type="transmembrane region" description="Helical" evidence="5">
    <location>
        <begin position="84"/>
        <end position="104"/>
    </location>
</feature>
<gene>
    <name evidence="7" type="ORF">GGQ74_000017</name>
</gene>
<proteinExistence type="predicted"/>
<evidence type="ECO:0000256" key="1">
    <source>
        <dbReference type="ARBA" id="ARBA00004141"/>
    </source>
</evidence>
<sequence>MKRVAAFVASHGNALLALVFRLYLGGLFIYASIYKIMYPAVFAQSVANYQLVPEMFVGLMAVTLPWMELVCGVLLVVGVRGRSACVMIAAMLTVFMLALVWALVMDIPIGCGCFDSQEAEVGWRTVLRDLGWLLMAAHVYFRDSLFHLENRFSWMIGEEVR</sequence>
<keyword evidence="2 5" id="KW-0812">Transmembrane</keyword>
<evidence type="ECO:0000259" key="6">
    <source>
        <dbReference type="Pfam" id="PF07291"/>
    </source>
</evidence>